<dbReference type="AlphaFoldDB" id="U7UJW5"/>
<keyword evidence="4 7" id="KW-0812">Transmembrane</keyword>
<feature type="transmembrane region" description="Helical" evidence="7">
    <location>
        <begin position="104"/>
        <end position="125"/>
    </location>
</feature>
<comment type="caution">
    <text evidence="9">The sequence shown here is derived from an EMBL/GenBank/DDBJ whole genome shotgun (WGS) entry which is preliminary data.</text>
</comment>
<feature type="transmembrane region" description="Helical" evidence="7">
    <location>
        <begin position="179"/>
        <end position="201"/>
    </location>
</feature>
<evidence type="ECO:0000256" key="1">
    <source>
        <dbReference type="ARBA" id="ARBA00004651"/>
    </source>
</evidence>
<dbReference type="CDD" id="cd06261">
    <property type="entry name" value="TM_PBP2"/>
    <property type="match status" value="1"/>
</dbReference>
<feature type="transmembrane region" description="Helical" evidence="7">
    <location>
        <begin position="12"/>
        <end position="31"/>
    </location>
</feature>
<dbReference type="EMBL" id="AWXA01000041">
    <property type="protein sequence ID" value="ERT58758.1"/>
    <property type="molecule type" value="Genomic_DNA"/>
</dbReference>
<dbReference type="PATRIC" id="fig|1111454.3.peg.1489"/>
<dbReference type="GO" id="GO:0005886">
    <property type="term" value="C:plasma membrane"/>
    <property type="evidence" value="ECO:0007669"/>
    <property type="project" value="UniProtKB-SubCell"/>
</dbReference>
<dbReference type="Pfam" id="PF00528">
    <property type="entry name" value="BPD_transp_1"/>
    <property type="match status" value="1"/>
</dbReference>
<dbReference type="OrthoDB" id="9787837at2"/>
<dbReference type="Proteomes" id="UP000017090">
    <property type="component" value="Unassembled WGS sequence"/>
</dbReference>
<keyword evidence="5 7" id="KW-1133">Transmembrane helix</keyword>
<dbReference type="PROSITE" id="PS50928">
    <property type="entry name" value="ABC_TM1"/>
    <property type="match status" value="1"/>
</dbReference>
<evidence type="ECO:0000256" key="7">
    <source>
        <dbReference type="RuleBase" id="RU363032"/>
    </source>
</evidence>
<dbReference type="STRING" id="1111454.HMPREF1250_1824"/>
<accession>U7UJW5</accession>
<sequence>MKKINDCKTAGILLLNILMAIFVMFPIIYAVCITFKPPSEVFEANFFPTNPTVQNIIDAFETAPLGTYLLNTFIVAVSITLAQSLTSCLAAFAFRFLKFKGKNLLFALVMATMMVPGEAIIIAQYLMVRDWGWLDTLYVLIIPFAISTIGIFLFKQALENFPYEIYESARMDGCSNIYFVFYILIPLMRPTLGALAVNSFLSGWNMYMWPLLTTSADNSRTVQIGLSMLNAVDSQSIVLIIAGVVSCMIPSLIIFIVSQKNMIKGLAAGAVKG</sequence>
<comment type="similarity">
    <text evidence="7">Belongs to the binding-protein-dependent transport system permease family.</text>
</comment>
<feature type="transmembrane region" description="Helical" evidence="7">
    <location>
        <begin position="137"/>
        <end position="158"/>
    </location>
</feature>
<gene>
    <name evidence="9" type="ORF">HMPREF1250_1824</name>
</gene>
<protein>
    <submittedName>
        <fullName evidence="9">ABC transporter, permease protein</fullName>
    </submittedName>
</protein>
<evidence type="ECO:0000313" key="10">
    <source>
        <dbReference type="Proteomes" id="UP000017090"/>
    </source>
</evidence>
<evidence type="ECO:0000256" key="6">
    <source>
        <dbReference type="ARBA" id="ARBA00023136"/>
    </source>
</evidence>
<evidence type="ECO:0000256" key="2">
    <source>
        <dbReference type="ARBA" id="ARBA00022448"/>
    </source>
</evidence>
<dbReference type="SUPFAM" id="SSF161098">
    <property type="entry name" value="MetI-like"/>
    <property type="match status" value="1"/>
</dbReference>
<organism evidence="9 10">
    <name type="scientific">Megasphaera vaginalis</name>
    <name type="common">ex Srinivasan et al. 2021</name>
    <dbReference type="NCBI Taxonomy" id="1111454"/>
    <lineage>
        <taxon>Bacteria</taxon>
        <taxon>Bacillati</taxon>
        <taxon>Bacillota</taxon>
        <taxon>Negativicutes</taxon>
        <taxon>Veillonellales</taxon>
        <taxon>Veillonellaceae</taxon>
        <taxon>Megasphaera</taxon>
    </lineage>
</organism>
<dbReference type="eggNOG" id="COG0395">
    <property type="taxonomic scope" value="Bacteria"/>
</dbReference>
<keyword evidence="6 7" id="KW-0472">Membrane</keyword>
<dbReference type="InterPro" id="IPR035906">
    <property type="entry name" value="MetI-like_sf"/>
</dbReference>
<dbReference type="Gene3D" id="1.10.3720.10">
    <property type="entry name" value="MetI-like"/>
    <property type="match status" value="1"/>
</dbReference>
<feature type="transmembrane region" description="Helical" evidence="7">
    <location>
        <begin position="237"/>
        <end position="257"/>
    </location>
</feature>
<dbReference type="PANTHER" id="PTHR43744:SF8">
    <property type="entry name" value="SN-GLYCEROL-3-PHOSPHATE TRANSPORT SYSTEM PERMEASE PROTEIN UGPE"/>
    <property type="match status" value="1"/>
</dbReference>
<comment type="subcellular location">
    <subcellularLocation>
        <location evidence="1 7">Cell membrane</location>
        <topology evidence="1 7">Multi-pass membrane protein</topology>
    </subcellularLocation>
</comment>
<reference evidence="9 10" key="1">
    <citation type="submission" date="2013-09" db="EMBL/GenBank/DDBJ databases">
        <authorList>
            <person name="Durkin A.S."/>
            <person name="Haft D.R."/>
            <person name="McCorrison J."/>
            <person name="Torralba M."/>
            <person name="Gillis M."/>
            <person name="Haft D.H."/>
            <person name="Methe B."/>
            <person name="Sutton G."/>
            <person name="Nelson K.E."/>
        </authorList>
    </citation>
    <scope>NUCLEOTIDE SEQUENCE [LARGE SCALE GENOMIC DNA]</scope>
    <source>
        <strain evidence="9 10">BV3C16-1</strain>
    </source>
</reference>
<dbReference type="GO" id="GO:0055085">
    <property type="term" value="P:transmembrane transport"/>
    <property type="evidence" value="ECO:0007669"/>
    <property type="project" value="InterPro"/>
</dbReference>
<keyword evidence="3" id="KW-1003">Cell membrane</keyword>
<dbReference type="RefSeq" id="WP_023054057.1">
    <property type="nucleotide sequence ID" value="NZ_AWXA01000041.1"/>
</dbReference>
<evidence type="ECO:0000256" key="4">
    <source>
        <dbReference type="ARBA" id="ARBA00022692"/>
    </source>
</evidence>
<evidence type="ECO:0000256" key="3">
    <source>
        <dbReference type="ARBA" id="ARBA00022475"/>
    </source>
</evidence>
<name>U7UJW5_9FIRM</name>
<keyword evidence="10" id="KW-1185">Reference proteome</keyword>
<keyword evidence="2 7" id="KW-0813">Transport</keyword>
<feature type="domain" description="ABC transmembrane type-1" evidence="8">
    <location>
        <begin position="69"/>
        <end position="258"/>
    </location>
</feature>
<evidence type="ECO:0000259" key="8">
    <source>
        <dbReference type="PROSITE" id="PS50928"/>
    </source>
</evidence>
<dbReference type="InterPro" id="IPR000515">
    <property type="entry name" value="MetI-like"/>
</dbReference>
<evidence type="ECO:0000313" key="9">
    <source>
        <dbReference type="EMBL" id="ERT58758.1"/>
    </source>
</evidence>
<feature type="transmembrane region" description="Helical" evidence="7">
    <location>
        <begin position="68"/>
        <end position="92"/>
    </location>
</feature>
<proteinExistence type="inferred from homology"/>
<evidence type="ECO:0000256" key="5">
    <source>
        <dbReference type="ARBA" id="ARBA00022989"/>
    </source>
</evidence>
<dbReference type="PANTHER" id="PTHR43744">
    <property type="entry name" value="ABC TRANSPORTER PERMEASE PROTEIN MG189-RELATED-RELATED"/>
    <property type="match status" value="1"/>
</dbReference>